<dbReference type="GO" id="GO:0005524">
    <property type="term" value="F:ATP binding"/>
    <property type="evidence" value="ECO:0007669"/>
    <property type="project" value="UniProtKB-KW"/>
</dbReference>
<dbReference type="InterPro" id="IPR027417">
    <property type="entry name" value="P-loop_NTPase"/>
</dbReference>
<gene>
    <name evidence="7" type="ORF">RDB_LOCUS44184</name>
</gene>
<evidence type="ECO:0000313" key="8">
    <source>
        <dbReference type="Proteomes" id="UP000663853"/>
    </source>
</evidence>
<reference evidence="7" key="1">
    <citation type="submission" date="2021-01" db="EMBL/GenBank/DDBJ databases">
        <authorList>
            <person name="Kaushik A."/>
        </authorList>
    </citation>
    <scope>NUCLEOTIDE SEQUENCE</scope>
    <source>
        <strain evidence="7">AG6-10EEA</strain>
    </source>
</reference>
<comment type="caution">
    <text evidence="7">The sequence shown here is derived from an EMBL/GenBank/DDBJ whole genome shotgun (WGS) entry which is preliminary data.</text>
</comment>
<evidence type="ECO:0000259" key="6">
    <source>
        <dbReference type="PROSITE" id="PS51195"/>
    </source>
</evidence>
<feature type="short sequence motif" description="Q motif" evidence="5">
    <location>
        <begin position="24"/>
        <end position="52"/>
    </location>
</feature>
<evidence type="ECO:0000256" key="4">
    <source>
        <dbReference type="ARBA" id="ARBA00022840"/>
    </source>
</evidence>
<dbReference type="SUPFAM" id="SSF52540">
    <property type="entry name" value="P-loop containing nucleoside triphosphate hydrolases"/>
    <property type="match status" value="1"/>
</dbReference>
<dbReference type="AlphaFoldDB" id="A0A8H3B4A2"/>
<keyword evidence="3" id="KW-0347">Helicase</keyword>
<dbReference type="EMBL" id="CAJMXA010000936">
    <property type="protein sequence ID" value="CAE6447088.1"/>
    <property type="molecule type" value="Genomic_DNA"/>
</dbReference>
<dbReference type="PROSITE" id="PS51195">
    <property type="entry name" value="Q_MOTIF"/>
    <property type="match status" value="1"/>
</dbReference>
<dbReference type="Gene3D" id="3.40.50.300">
    <property type="entry name" value="P-loop containing nucleotide triphosphate hydrolases"/>
    <property type="match status" value="1"/>
</dbReference>
<protein>
    <recommendedName>
        <fullName evidence="6">DEAD-box RNA helicase Q domain-containing protein</fullName>
    </recommendedName>
</protein>
<organism evidence="7 8">
    <name type="scientific">Rhizoctonia solani</name>
    <dbReference type="NCBI Taxonomy" id="456999"/>
    <lineage>
        <taxon>Eukaryota</taxon>
        <taxon>Fungi</taxon>
        <taxon>Dikarya</taxon>
        <taxon>Basidiomycota</taxon>
        <taxon>Agaricomycotina</taxon>
        <taxon>Agaricomycetes</taxon>
        <taxon>Cantharellales</taxon>
        <taxon>Ceratobasidiaceae</taxon>
        <taxon>Rhizoctonia</taxon>
    </lineage>
</organism>
<feature type="domain" description="DEAD-box RNA helicase Q" evidence="6">
    <location>
        <begin position="24"/>
        <end position="52"/>
    </location>
</feature>
<keyword evidence="4" id="KW-0067">ATP-binding</keyword>
<proteinExistence type="predicted"/>
<keyword evidence="1" id="KW-0547">Nucleotide-binding</keyword>
<dbReference type="InterPro" id="IPR014014">
    <property type="entry name" value="RNA_helicase_DEAD_Q_motif"/>
</dbReference>
<dbReference type="GO" id="GO:0003724">
    <property type="term" value="F:RNA helicase activity"/>
    <property type="evidence" value="ECO:0007669"/>
    <property type="project" value="InterPro"/>
</dbReference>
<evidence type="ECO:0000313" key="7">
    <source>
        <dbReference type="EMBL" id="CAE6447088.1"/>
    </source>
</evidence>
<dbReference type="GO" id="GO:0016787">
    <property type="term" value="F:hydrolase activity"/>
    <property type="evidence" value="ECO:0007669"/>
    <property type="project" value="UniProtKB-KW"/>
</dbReference>
<keyword evidence="2" id="KW-0378">Hydrolase</keyword>
<evidence type="ECO:0000256" key="1">
    <source>
        <dbReference type="ARBA" id="ARBA00022741"/>
    </source>
</evidence>
<accession>A0A8H3B4A2</accession>
<evidence type="ECO:0000256" key="2">
    <source>
        <dbReference type="ARBA" id="ARBA00022801"/>
    </source>
</evidence>
<evidence type="ECO:0000256" key="3">
    <source>
        <dbReference type="ARBA" id="ARBA00022806"/>
    </source>
</evidence>
<dbReference type="Proteomes" id="UP000663853">
    <property type="component" value="Unassembled WGS sequence"/>
</dbReference>
<sequence>MEDIGIRSDEKLLFKCSKGVKVMSAFDEIRLIGDLLHGIYAYNFEKPTAVQQHSFLSITKGHNIIVQAPSGTVTNQGAENSTQNACYCQVLSSGLTGSIMVFSA</sequence>
<name>A0A8H3B4A2_9AGAM</name>
<evidence type="ECO:0000256" key="5">
    <source>
        <dbReference type="PROSITE-ProRule" id="PRU00552"/>
    </source>
</evidence>